<proteinExistence type="predicted"/>
<dbReference type="AlphaFoldDB" id="U4LES0"/>
<evidence type="ECO:0000313" key="3">
    <source>
        <dbReference type="Proteomes" id="UP000018144"/>
    </source>
</evidence>
<organism evidence="2 3">
    <name type="scientific">Pyronema omphalodes (strain CBS 100304)</name>
    <name type="common">Pyronema confluens</name>
    <dbReference type="NCBI Taxonomy" id="1076935"/>
    <lineage>
        <taxon>Eukaryota</taxon>
        <taxon>Fungi</taxon>
        <taxon>Dikarya</taxon>
        <taxon>Ascomycota</taxon>
        <taxon>Pezizomycotina</taxon>
        <taxon>Pezizomycetes</taxon>
        <taxon>Pezizales</taxon>
        <taxon>Pyronemataceae</taxon>
        <taxon>Pyronema</taxon>
    </lineage>
</organism>
<feature type="region of interest" description="Disordered" evidence="1">
    <location>
        <begin position="34"/>
        <end position="55"/>
    </location>
</feature>
<name>U4LES0_PYROM</name>
<dbReference type="Proteomes" id="UP000018144">
    <property type="component" value="Unassembled WGS sequence"/>
</dbReference>
<keyword evidence="3" id="KW-1185">Reference proteome</keyword>
<dbReference type="EMBL" id="HF935790">
    <property type="protein sequence ID" value="CCX13235.1"/>
    <property type="molecule type" value="Genomic_DNA"/>
</dbReference>
<sequence length="55" mass="6088">MQPGDAVKWIKNNQTHHGTFVKTLNGEPQKLVVRPEGVSDDSRDTVVDASTVQKK</sequence>
<evidence type="ECO:0000313" key="2">
    <source>
        <dbReference type="EMBL" id="CCX13235.1"/>
    </source>
</evidence>
<accession>U4LES0</accession>
<protein>
    <submittedName>
        <fullName evidence="2">Uncharacterized protein</fullName>
    </submittedName>
</protein>
<gene>
    <name evidence="2" type="ORF">PCON_12828</name>
</gene>
<reference evidence="2 3" key="1">
    <citation type="journal article" date="2013" name="PLoS Genet.">
        <title>The genome and development-dependent transcriptomes of Pyronema confluens: a window into fungal evolution.</title>
        <authorList>
            <person name="Traeger S."/>
            <person name="Altegoer F."/>
            <person name="Freitag M."/>
            <person name="Gabaldon T."/>
            <person name="Kempken F."/>
            <person name="Kumar A."/>
            <person name="Marcet-Houben M."/>
            <person name="Poggeler S."/>
            <person name="Stajich J.E."/>
            <person name="Nowrousian M."/>
        </authorList>
    </citation>
    <scope>NUCLEOTIDE SEQUENCE [LARGE SCALE GENOMIC DNA]</scope>
    <source>
        <strain evidence="3">CBS 100304</strain>
        <tissue evidence="2">Vegetative mycelium</tissue>
    </source>
</reference>
<evidence type="ECO:0000256" key="1">
    <source>
        <dbReference type="SAM" id="MobiDB-lite"/>
    </source>
</evidence>